<dbReference type="SUPFAM" id="SSF53448">
    <property type="entry name" value="Nucleotide-diphospho-sugar transferases"/>
    <property type="match status" value="1"/>
</dbReference>
<evidence type="ECO:0000313" key="2">
    <source>
        <dbReference type="EMBL" id="EDV01687.1"/>
    </source>
</evidence>
<reference evidence="2 3" key="1">
    <citation type="submission" date="2008-04" db="EMBL/GenBank/DDBJ databases">
        <title>Draft genome sequence of Bacteroides coprocola (DSM 17136).</title>
        <authorList>
            <person name="Sudarsanam P."/>
            <person name="Ley R."/>
            <person name="Guruge J."/>
            <person name="Turnbaugh P.J."/>
            <person name="Mahowald M."/>
            <person name="Liep D."/>
            <person name="Gordon J."/>
        </authorList>
    </citation>
    <scope>NUCLEOTIDE SEQUENCE [LARGE SCALE GENOMIC DNA]</scope>
    <source>
        <strain evidence="2 3">DSM 17136</strain>
    </source>
</reference>
<proteinExistence type="predicted"/>
<dbReference type="Gene3D" id="3.90.550.10">
    <property type="entry name" value="Spore Coat Polysaccharide Biosynthesis Protein SpsA, Chain A"/>
    <property type="match status" value="1"/>
</dbReference>
<name>B3JH82_9BACT</name>
<evidence type="ECO:0000256" key="1">
    <source>
        <dbReference type="SAM" id="Phobius"/>
    </source>
</evidence>
<comment type="caution">
    <text evidence="2">The sequence shown here is derived from an EMBL/GenBank/DDBJ whole genome shotgun (WGS) entry which is preliminary data.</text>
</comment>
<organism evidence="2 3">
    <name type="scientific">Phocaeicola coprocola DSM 17136</name>
    <dbReference type="NCBI Taxonomy" id="470145"/>
    <lineage>
        <taxon>Bacteria</taxon>
        <taxon>Pseudomonadati</taxon>
        <taxon>Bacteroidota</taxon>
        <taxon>Bacteroidia</taxon>
        <taxon>Bacteroidales</taxon>
        <taxon>Bacteroidaceae</taxon>
        <taxon>Phocaeicola</taxon>
    </lineage>
</organism>
<dbReference type="InterPro" id="IPR029044">
    <property type="entry name" value="Nucleotide-diphossugar_trans"/>
</dbReference>
<evidence type="ECO:0000313" key="3">
    <source>
        <dbReference type="Proteomes" id="UP000003146"/>
    </source>
</evidence>
<dbReference type="Proteomes" id="UP000003146">
    <property type="component" value="Unassembled WGS sequence"/>
</dbReference>
<dbReference type="EMBL" id="ABIY02000072">
    <property type="protein sequence ID" value="EDV01687.1"/>
    <property type="molecule type" value="Genomic_DNA"/>
</dbReference>
<sequence length="269" mass="31251">MKSLCRFEKCWYFVYLVLVIYLPLYFNNDVHMKCLHIITPVKDSIDFTLETVRAILASDIKVPFTYTVYNDFSTEENTKRLEEASKELNFRLVNLSDITTHPSPNYLLVLQRSQQEAIADDAGLLIVESDVVVKKNTLQELYDGAAARRGCAIAAAVTVDENGVINYPYLHAKGNEGKVYPEKKHCSFCCSLLTPEFLRAFDFRQLDPTKNWFDVTISHEALKQGFQNYLFTTLPVWHRPHGSRPWKQLKYKNPLKYYWLKYTKGLDKI</sequence>
<dbReference type="STRING" id="470145.BACCOP_01236"/>
<accession>B3JH82</accession>
<reference evidence="2 3" key="2">
    <citation type="submission" date="2008-04" db="EMBL/GenBank/DDBJ databases">
        <authorList>
            <person name="Fulton L."/>
            <person name="Clifton S."/>
            <person name="Fulton B."/>
            <person name="Xu J."/>
            <person name="Minx P."/>
            <person name="Pepin K.H."/>
            <person name="Johnson M."/>
            <person name="Thiruvilangam P."/>
            <person name="Bhonagiri V."/>
            <person name="Nash W.E."/>
            <person name="Mardis E.R."/>
            <person name="Wilson R.K."/>
        </authorList>
    </citation>
    <scope>NUCLEOTIDE SEQUENCE [LARGE SCALE GENOMIC DNA]</scope>
    <source>
        <strain evidence="2 3">DSM 17136</strain>
    </source>
</reference>
<protein>
    <recommendedName>
        <fullName evidence="4">Glycosyltransferase family 2 protein</fullName>
    </recommendedName>
</protein>
<keyword evidence="1" id="KW-1133">Transmembrane helix</keyword>
<feature type="transmembrane region" description="Helical" evidence="1">
    <location>
        <begin position="9"/>
        <end position="26"/>
    </location>
</feature>
<keyword evidence="1" id="KW-0472">Membrane</keyword>
<keyword evidence="1" id="KW-0812">Transmembrane</keyword>
<dbReference type="eggNOG" id="COG1216">
    <property type="taxonomic scope" value="Bacteria"/>
</dbReference>
<gene>
    <name evidence="2" type="ORF">BACCOP_01236</name>
</gene>
<dbReference type="HOGENOM" id="CLU_1084410_0_0_10"/>
<evidence type="ECO:0008006" key="4">
    <source>
        <dbReference type="Google" id="ProtNLM"/>
    </source>
</evidence>
<dbReference type="AlphaFoldDB" id="B3JH82"/>